<reference evidence="1" key="1">
    <citation type="submission" date="2018-05" db="EMBL/GenBank/DDBJ databases">
        <authorList>
            <person name="Lanie J.A."/>
            <person name="Ng W.-L."/>
            <person name="Kazmierczak K.M."/>
            <person name="Andrzejewski T.M."/>
            <person name="Davidsen T.M."/>
            <person name="Wayne K.J."/>
            <person name="Tettelin H."/>
            <person name="Glass J.I."/>
            <person name="Rusch D."/>
            <person name="Podicherti R."/>
            <person name="Tsui H.-C.T."/>
            <person name="Winkler M.E."/>
        </authorList>
    </citation>
    <scope>NUCLEOTIDE SEQUENCE</scope>
</reference>
<feature type="non-terminal residue" evidence="1">
    <location>
        <position position="89"/>
    </location>
</feature>
<evidence type="ECO:0008006" key="2">
    <source>
        <dbReference type="Google" id="ProtNLM"/>
    </source>
</evidence>
<gene>
    <name evidence="1" type="ORF">METZ01_LOCUS304755</name>
</gene>
<evidence type="ECO:0000313" key="1">
    <source>
        <dbReference type="EMBL" id="SVC51901.1"/>
    </source>
</evidence>
<accession>A0A382MX35</accession>
<proteinExistence type="predicted"/>
<dbReference type="AlphaFoldDB" id="A0A382MX35"/>
<dbReference type="EMBL" id="UINC01095650">
    <property type="protein sequence ID" value="SVC51901.1"/>
    <property type="molecule type" value="Genomic_DNA"/>
</dbReference>
<sequence>MTKKTKKNIKIKNSKKLGKLPIWNLSDLYDSPNNKNIKSDLDFIHNSTMNFEKIYEGKIASLKAQSLFKAIEKLQVINEKIDRLMSYAY</sequence>
<organism evidence="1">
    <name type="scientific">marine metagenome</name>
    <dbReference type="NCBI Taxonomy" id="408172"/>
    <lineage>
        <taxon>unclassified sequences</taxon>
        <taxon>metagenomes</taxon>
        <taxon>ecological metagenomes</taxon>
    </lineage>
</organism>
<protein>
    <recommendedName>
        <fullName evidence="2">Oligopeptidase F N-terminal domain-containing protein</fullName>
    </recommendedName>
</protein>
<name>A0A382MX35_9ZZZZ</name>